<evidence type="ECO:0000256" key="2">
    <source>
        <dbReference type="ARBA" id="ARBA00009098"/>
    </source>
</evidence>
<dbReference type="EMBL" id="LAZR01001616">
    <property type="protein sequence ID" value="KKN41926.1"/>
    <property type="molecule type" value="Genomic_DNA"/>
</dbReference>
<evidence type="ECO:0000313" key="8">
    <source>
        <dbReference type="EMBL" id="KKN41926.1"/>
    </source>
</evidence>
<dbReference type="Pfam" id="PF21006">
    <property type="entry name" value="NHase_beta_N"/>
    <property type="match status" value="1"/>
</dbReference>
<feature type="domain" description="Nitrile hydratase beta subunit" evidence="6">
    <location>
        <begin position="121"/>
        <end position="217"/>
    </location>
</feature>
<dbReference type="Gene3D" id="2.30.30.50">
    <property type="match status" value="1"/>
</dbReference>
<protein>
    <recommendedName>
        <fullName evidence="3">nitrile hydratase</fullName>
        <ecNumber evidence="3">4.2.1.84</ecNumber>
    </recommendedName>
</protein>
<dbReference type="Pfam" id="PF02211">
    <property type="entry name" value="NHase_beta_C"/>
    <property type="match status" value="1"/>
</dbReference>
<dbReference type="GO" id="GO:0046914">
    <property type="term" value="F:transition metal ion binding"/>
    <property type="evidence" value="ECO:0007669"/>
    <property type="project" value="InterPro"/>
</dbReference>
<dbReference type="InterPro" id="IPR042262">
    <property type="entry name" value="CN_hydtase_beta_C"/>
</dbReference>
<proteinExistence type="inferred from homology"/>
<evidence type="ECO:0000256" key="3">
    <source>
        <dbReference type="ARBA" id="ARBA00013079"/>
    </source>
</evidence>
<dbReference type="NCBIfam" id="TIGR03888">
    <property type="entry name" value="nitrile_beta"/>
    <property type="match status" value="1"/>
</dbReference>
<evidence type="ECO:0000256" key="4">
    <source>
        <dbReference type="ARBA" id="ARBA00023239"/>
    </source>
</evidence>
<dbReference type="GO" id="GO:0018822">
    <property type="term" value="F:nitrile hydratase activity"/>
    <property type="evidence" value="ECO:0007669"/>
    <property type="project" value="UniProtKB-EC"/>
</dbReference>
<dbReference type="PIRSF" id="PIRSF001427">
    <property type="entry name" value="NHase_beta"/>
    <property type="match status" value="1"/>
</dbReference>
<dbReference type="InterPro" id="IPR049054">
    <property type="entry name" value="CN_hydtase_beta-like_N"/>
</dbReference>
<evidence type="ECO:0000259" key="6">
    <source>
        <dbReference type="Pfam" id="PF02211"/>
    </source>
</evidence>
<comment type="catalytic activity">
    <reaction evidence="5">
        <text>an aliphatic primary amide = an aliphatic nitrile + H2O</text>
        <dbReference type="Rhea" id="RHEA:12673"/>
        <dbReference type="ChEBI" id="CHEBI:15377"/>
        <dbReference type="ChEBI" id="CHEBI:65285"/>
        <dbReference type="ChEBI" id="CHEBI:80291"/>
        <dbReference type="EC" id="4.2.1.84"/>
    </reaction>
</comment>
<dbReference type="SUPFAM" id="SSF50090">
    <property type="entry name" value="Electron transport accessory proteins"/>
    <property type="match status" value="1"/>
</dbReference>
<dbReference type="InterPro" id="IPR008990">
    <property type="entry name" value="Elect_transpt_acc-like_dom_sf"/>
</dbReference>
<feature type="domain" description="Nitrile hydratase beta subunit-like N-terminal" evidence="7">
    <location>
        <begin position="1"/>
        <end position="101"/>
    </location>
</feature>
<comment type="function">
    <text evidence="1">NHase catalyzes the hydration of various nitrile compounds to the corresponding amides.</text>
</comment>
<gene>
    <name evidence="8" type="ORF">LCGC14_0718560</name>
</gene>
<dbReference type="Gene3D" id="1.10.472.20">
    <property type="entry name" value="Nitrile hydratase, beta subunit"/>
    <property type="match status" value="1"/>
</dbReference>
<name>A0A0F9SYI6_9ZZZZ</name>
<dbReference type="InterPro" id="IPR024690">
    <property type="entry name" value="CN_hydtase_beta_dom_C"/>
</dbReference>
<organism evidence="8">
    <name type="scientific">marine sediment metagenome</name>
    <dbReference type="NCBI Taxonomy" id="412755"/>
    <lineage>
        <taxon>unclassified sequences</taxon>
        <taxon>metagenomes</taxon>
        <taxon>ecological metagenomes</taxon>
    </lineage>
</organism>
<dbReference type="InterPro" id="IPR003168">
    <property type="entry name" value="Nitrile_hydratase_bsu"/>
</dbReference>
<evidence type="ECO:0000256" key="5">
    <source>
        <dbReference type="ARBA" id="ARBA00044877"/>
    </source>
</evidence>
<reference evidence="8" key="1">
    <citation type="journal article" date="2015" name="Nature">
        <title>Complex archaea that bridge the gap between prokaryotes and eukaryotes.</title>
        <authorList>
            <person name="Spang A."/>
            <person name="Saw J.H."/>
            <person name="Jorgensen S.L."/>
            <person name="Zaremba-Niedzwiedzka K."/>
            <person name="Martijn J."/>
            <person name="Lind A.E."/>
            <person name="van Eijk R."/>
            <person name="Schleper C."/>
            <person name="Guy L."/>
            <person name="Ettema T.J."/>
        </authorList>
    </citation>
    <scope>NUCLEOTIDE SEQUENCE</scope>
</reference>
<keyword evidence="4" id="KW-0456">Lyase</keyword>
<evidence type="ECO:0000259" key="7">
    <source>
        <dbReference type="Pfam" id="PF21006"/>
    </source>
</evidence>
<evidence type="ECO:0000256" key="1">
    <source>
        <dbReference type="ARBA" id="ARBA00004042"/>
    </source>
</evidence>
<sequence length="220" mass="24613">MNGGADLGGLMGLGPISVEKNEPLFHAEWEKRAFGMTIALGACGQWNIDTSRYTRENVHPADYMVTPYYKIWIDAAIRLMKQRSMISETEIETGTAIDASAAVNRKLKASDVETVLSAGGPANRPAQGRPVWQVGDHIKTVNNHPRTHTRLPRYARDKTGEITKVHGFHVFPDSNALGLGEDPRWLYQVTFKSRDLWGEQGNPLDTISLDLWEPYLRALQ</sequence>
<accession>A0A0F9SYI6</accession>
<dbReference type="AlphaFoldDB" id="A0A0F9SYI6"/>
<comment type="similarity">
    <text evidence="2">Belongs to the nitrile hydratase subunit beta family.</text>
</comment>
<dbReference type="EC" id="4.2.1.84" evidence="3"/>
<comment type="caution">
    <text evidence="8">The sequence shown here is derived from an EMBL/GenBank/DDBJ whole genome shotgun (WGS) entry which is preliminary data.</text>
</comment>